<dbReference type="GO" id="GO:0007059">
    <property type="term" value="P:chromosome segregation"/>
    <property type="evidence" value="ECO:0007669"/>
    <property type="project" value="UniProtKB-UniRule"/>
</dbReference>
<feature type="binding site" evidence="6">
    <location>
        <begin position="32"/>
        <end position="39"/>
    </location>
    <ligand>
        <name>ATP</name>
        <dbReference type="ChEBI" id="CHEBI:30616"/>
    </ligand>
</feature>
<gene>
    <name evidence="6" type="primary">smc</name>
    <name evidence="8" type="ORF">SCARUB_00349</name>
</gene>
<dbReference type="InterPro" id="IPR036277">
    <property type="entry name" value="SMC_hinge_sf"/>
</dbReference>
<comment type="domain">
    <text evidence="6">Contains large globular domains required for ATP hydrolysis at each terminus and a third globular domain forming a flexible hinge near the middle of the molecule. These domains are separated by coiled-coil structures.</text>
</comment>
<evidence type="ECO:0000256" key="5">
    <source>
        <dbReference type="ARBA" id="ARBA00023125"/>
    </source>
</evidence>
<comment type="caution">
    <text evidence="8">The sequence shown here is derived from an EMBL/GenBank/DDBJ whole genome shotgun (WGS) entry which is preliminary data.</text>
</comment>
<accession>A0A1E3XFR7</accession>
<dbReference type="SMART" id="SM00968">
    <property type="entry name" value="SMC_hinge"/>
    <property type="match status" value="1"/>
</dbReference>
<dbReference type="GO" id="GO:0005524">
    <property type="term" value="F:ATP binding"/>
    <property type="evidence" value="ECO:0007669"/>
    <property type="project" value="UniProtKB-UniRule"/>
</dbReference>
<evidence type="ECO:0000256" key="1">
    <source>
        <dbReference type="ARBA" id="ARBA00022490"/>
    </source>
</evidence>
<dbReference type="HAMAP" id="MF_01894">
    <property type="entry name" value="Smc_prok"/>
    <property type="match status" value="1"/>
</dbReference>
<feature type="coiled-coil region" evidence="6">
    <location>
        <begin position="444"/>
        <end position="502"/>
    </location>
</feature>
<comment type="subcellular location">
    <subcellularLocation>
        <location evidence="6">Cytoplasm</location>
    </subcellularLocation>
</comment>
<evidence type="ECO:0000256" key="6">
    <source>
        <dbReference type="HAMAP-Rule" id="MF_01894"/>
    </source>
</evidence>
<dbReference type="InterPro" id="IPR003395">
    <property type="entry name" value="RecF/RecN/SMC_N"/>
</dbReference>
<dbReference type="SUPFAM" id="SSF57997">
    <property type="entry name" value="Tropomyosin"/>
    <property type="match status" value="1"/>
</dbReference>
<dbReference type="Proteomes" id="UP000094056">
    <property type="component" value="Unassembled WGS sequence"/>
</dbReference>
<comment type="similarity">
    <text evidence="6">Belongs to the SMC family.</text>
</comment>
<evidence type="ECO:0000259" key="7">
    <source>
        <dbReference type="SMART" id="SM00968"/>
    </source>
</evidence>
<dbReference type="SUPFAM" id="SSF75553">
    <property type="entry name" value="Smc hinge domain"/>
    <property type="match status" value="1"/>
</dbReference>
<dbReference type="NCBIfam" id="TIGR02168">
    <property type="entry name" value="SMC_prok_B"/>
    <property type="match status" value="1"/>
</dbReference>
<dbReference type="GO" id="GO:0030261">
    <property type="term" value="P:chromosome condensation"/>
    <property type="evidence" value="ECO:0007669"/>
    <property type="project" value="InterPro"/>
</dbReference>
<dbReference type="SUPFAM" id="SSF52540">
    <property type="entry name" value="P-loop containing nucleoside triphosphate hydrolases"/>
    <property type="match status" value="1"/>
</dbReference>
<dbReference type="EMBL" id="MAYW01000005">
    <property type="protein sequence ID" value="ODS34473.1"/>
    <property type="molecule type" value="Genomic_DNA"/>
</dbReference>
<protein>
    <recommendedName>
        <fullName evidence="6">Chromosome partition protein Smc</fullName>
    </recommendedName>
</protein>
<dbReference type="GO" id="GO:0005737">
    <property type="term" value="C:cytoplasm"/>
    <property type="evidence" value="ECO:0007669"/>
    <property type="project" value="UniProtKB-SubCell"/>
</dbReference>
<dbReference type="InterPro" id="IPR011890">
    <property type="entry name" value="SMC_prok"/>
</dbReference>
<dbReference type="PIRSF" id="PIRSF005719">
    <property type="entry name" value="SMC"/>
    <property type="match status" value="1"/>
</dbReference>
<comment type="function">
    <text evidence="6">Required for chromosome condensation and partitioning.</text>
</comment>
<dbReference type="GO" id="GO:0007062">
    <property type="term" value="P:sister chromatid cohesion"/>
    <property type="evidence" value="ECO:0007669"/>
    <property type="project" value="InterPro"/>
</dbReference>
<dbReference type="InterPro" id="IPR010935">
    <property type="entry name" value="SMC_hinge"/>
</dbReference>
<dbReference type="AlphaFoldDB" id="A0A1E3XFR7"/>
<dbReference type="GO" id="GO:0003677">
    <property type="term" value="F:DNA binding"/>
    <property type="evidence" value="ECO:0007669"/>
    <property type="project" value="UniProtKB-UniRule"/>
</dbReference>
<evidence type="ECO:0000313" key="8">
    <source>
        <dbReference type="EMBL" id="ODS34473.1"/>
    </source>
</evidence>
<evidence type="ECO:0000256" key="4">
    <source>
        <dbReference type="ARBA" id="ARBA00023054"/>
    </source>
</evidence>
<sequence length="1193" mass="136754">MLLKKLELFGFKSFSDKTSFTFERGINGIVGPNGCGKSNVVDAIKWILGEQSAKSLRGNEMSDVIFNGTNKRPSMGYAEASITILNDKNMLPIEYDEVCITRRLYNTGESEYLINKQLCRLKDIKELFLDTGVGGNCYSLIEQGKVDILLQANAQERRFVFEEAAGISKYKTKKREAMLKLEKVEQNLLRLNDIIEEVQKQLRSVKLQAAKARKYNEYVTRLKDLRLRLSLKKYRIFKTERANILENIQQVENQCQGVLSKIEDMETKRDSLQNYINKLTSSLEQSQLGLTNLDAKITSAHDKIEFNHKTIEELNTQKDKYERQINILKNKIKEAESGVCDLTQRLEDIQKDISEKVDCLSTKETELKQYLFECDMLQQKIDENKKKVIDMLHRGSSLQNEIGSLSAEGDTIGNRKTKLLKRQEEISSELERIEYARQGLTEQRDNVLKKIEDLETCLNNINEQTTVLNAEIQSFDNNINNQQQLRSRKESRLETLEDLEKRLEGVSSGVKMILEEYRKNNGSISGIYGMVADLIKIDTAYVPAIEAILGDRTQIIVTNSLKEIIQAIDFLKTHDKGYVKFLPLDEIKVKKSAVSTDLNIPGVIGRMVDLVKSKDCFSSLIDYIFRDTIVVEDFDTALKLAGHKNGVKCIVTLDGEVIEPGGTILVGKGNMQVGLISRKIELESIKSELLKIEDGIEKCINEKKIKTESIANLIKEADEIRKRIDAENTLKASKENDLQKEGFKVVELKDEMDVNESEINEINEHIESLNQREAKINDEIRILNDQRNSLENEVVVSDNERMQKETSKANVQNEITELKVVIAQQEERKGSINISIEKLKKELQDNKEDLTSAYNEIRNCQEKTTECEKGIMNLNKMLEELKNEKLTLEKDIISLNEKQSDYNEQMTVVNGQIDECREEYRSYEQRINDLRLKENEFKVKIADLEERIRDDYQVELSEYDLEYKEEESESLDWENVPQEIDQLKGKIERMGNVNLEAIQELKELETREAHLLSQMEDLQKSERTLKDIIKKINHTSRELFEKTFHEIRNNFHEMFRKLFGGGRADIILEEGVDMLDAGIDIVAQPPGKDLKSITLFSGGEKVLTTIALLFAIFQTKPSPFCILDEVDAALDENNINRFIGILKDFARNSQFVIITHSKQTMGIADVLYGVTMEEAGVSKKISVKFEEAVKQVA</sequence>
<reference evidence="8 9" key="1">
    <citation type="submission" date="2016-07" db="EMBL/GenBank/DDBJ databases">
        <title>Draft genome of Scalindua rubra, obtained from a brine-seawater interface in the Red Sea, sheds light on salt adaptation in anammox bacteria.</title>
        <authorList>
            <person name="Speth D.R."/>
            <person name="Lagkouvardos I."/>
            <person name="Wang Y."/>
            <person name="Qian P.-Y."/>
            <person name="Dutilh B.E."/>
            <person name="Jetten M.S."/>
        </authorList>
    </citation>
    <scope>NUCLEOTIDE SEQUENCE [LARGE SCALE GENOMIC DNA]</scope>
    <source>
        <strain evidence="8">BSI-1</strain>
    </source>
</reference>
<name>A0A1E3XFR7_9BACT</name>
<keyword evidence="2 6" id="KW-0547">Nucleotide-binding</keyword>
<keyword evidence="5 6" id="KW-0238">DNA-binding</keyword>
<dbReference type="PATRIC" id="fig|1872076.5.peg.389"/>
<dbReference type="Pfam" id="PF02463">
    <property type="entry name" value="SMC_N"/>
    <property type="match status" value="2"/>
</dbReference>
<keyword evidence="3 6" id="KW-0067">ATP-binding</keyword>
<dbReference type="Gene3D" id="3.40.50.300">
    <property type="entry name" value="P-loop containing nucleotide triphosphate hydrolases"/>
    <property type="match status" value="2"/>
</dbReference>
<dbReference type="Pfam" id="PF06470">
    <property type="entry name" value="SMC_hinge"/>
    <property type="match status" value="1"/>
</dbReference>
<evidence type="ECO:0000256" key="3">
    <source>
        <dbReference type="ARBA" id="ARBA00022840"/>
    </source>
</evidence>
<dbReference type="Gene3D" id="3.30.70.1620">
    <property type="match status" value="1"/>
</dbReference>
<comment type="subunit">
    <text evidence="6">Homodimer.</text>
</comment>
<dbReference type="InterPro" id="IPR024704">
    <property type="entry name" value="SMC"/>
</dbReference>
<dbReference type="GO" id="GO:0006260">
    <property type="term" value="P:DNA replication"/>
    <property type="evidence" value="ECO:0007669"/>
    <property type="project" value="UniProtKB-UniRule"/>
</dbReference>
<proteinExistence type="inferred from homology"/>
<keyword evidence="1 6" id="KW-0963">Cytoplasm</keyword>
<organism evidence="8 9">
    <name type="scientific">Candidatus Scalindua rubra</name>
    <dbReference type="NCBI Taxonomy" id="1872076"/>
    <lineage>
        <taxon>Bacteria</taxon>
        <taxon>Pseudomonadati</taxon>
        <taxon>Planctomycetota</taxon>
        <taxon>Candidatus Brocadiia</taxon>
        <taxon>Candidatus Brocadiales</taxon>
        <taxon>Candidatus Scalinduaceae</taxon>
        <taxon>Candidatus Scalindua</taxon>
    </lineage>
</organism>
<dbReference type="GO" id="GO:0016887">
    <property type="term" value="F:ATP hydrolysis activity"/>
    <property type="evidence" value="ECO:0007669"/>
    <property type="project" value="InterPro"/>
</dbReference>
<feature type="coiled-coil region" evidence="6">
    <location>
        <begin position="710"/>
        <end position="1038"/>
    </location>
</feature>
<dbReference type="GO" id="GO:0005694">
    <property type="term" value="C:chromosome"/>
    <property type="evidence" value="ECO:0007669"/>
    <property type="project" value="InterPro"/>
</dbReference>
<dbReference type="PANTHER" id="PTHR43977">
    <property type="entry name" value="STRUCTURAL MAINTENANCE OF CHROMOSOMES PROTEIN 3"/>
    <property type="match status" value="1"/>
</dbReference>
<dbReference type="InterPro" id="IPR027417">
    <property type="entry name" value="P-loop_NTPase"/>
</dbReference>
<evidence type="ECO:0000256" key="2">
    <source>
        <dbReference type="ARBA" id="ARBA00022741"/>
    </source>
</evidence>
<feature type="domain" description="SMC hinge" evidence="7">
    <location>
        <begin position="525"/>
        <end position="641"/>
    </location>
</feature>
<dbReference type="Gene3D" id="1.20.1060.20">
    <property type="match status" value="1"/>
</dbReference>
<dbReference type="Gene3D" id="1.10.287.1490">
    <property type="match status" value="1"/>
</dbReference>
<keyword evidence="4 6" id="KW-0175">Coiled coil</keyword>
<evidence type="ECO:0000313" key="9">
    <source>
        <dbReference type="Proteomes" id="UP000094056"/>
    </source>
</evidence>
<feature type="coiled-coil region" evidence="6">
    <location>
        <begin position="167"/>
        <end position="338"/>
    </location>
</feature>